<evidence type="ECO:0000313" key="4">
    <source>
        <dbReference type="Proteomes" id="UP000014760"/>
    </source>
</evidence>
<reference evidence="2 4" key="2">
    <citation type="journal article" date="2013" name="Nature">
        <title>Insights into bilaterian evolution from three spiralian genomes.</title>
        <authorList>
            <person name="Simakov O."/>
            <person name="Marletaz F."/>
            <person name="Cho S.J."/>
            <person name="Edsinger-Gonzales E."/>
            <person name="Havlak P."/>
            <person name="Hellsten U."/>
            <person name="Kuo D.H."/>
            <person name="Larsson T."/>
            <person name="Lv J."/>
            <person name="Arendt D."/>
            <person name="Savage R."/>
            <person name="Osoegawa K."/>
            <person name="de Jong P."/>
            <person name="Grimwood J."/>
            <person name="Chapman J.A."/>
            <person name="Shapiro H."/>
            <person name="Aerts A."/>
            <person name="Otillar R.P."/>
            <person name="Terry A.Y."/>
            <person name="Boore J.L."/>
            <person name="Grigoriev I.V."/>
            <person name="Lindberg D.R."/>
            <person name="Seaver E.C."/>
            <person name="Weisblat D.A."/>
            <person name="Putnam N.H."/>
            <person name="Rokhsar D.S."/>
        </authorList>
    </citation>
    <scope>NUCLEOTIDE SEQUENCE</scope>
    <source>
        <strain evidence="2 4">I ESC-2004</strain>
    </source>
</reference>
<organism evidence="2">
    <name type="scientific">Capitella teleta</name>
    <name type="common">Polychaete worm</name>
    <dbReference type="NCBI Taxonomy" id="283909"/>
    <lineage>
        <taxon>Eukaryota</taxon>
        <taxon>Metazoa</taxon>
        <taxon>Spiralia</taxon>
        <taxon>Lophotrochozoa</taxon>
        <taxon>Annelida</taxon>
        <taxon>Polychaeta</taxon>
        <taxon>Sedentaria</taxon>
        <taxon>Scolecida</taxon>
        <taxon>Capitellidae</taxon>
        <taxon>Capitella</taxon>
    </lineage>
</organism>
<feature type="region of interest" description="Disordered" evidence="1">
    <location>
        <begin position="250"/>
        <end position="282"/>
    </location>
</feature>
<dbReference type="EMBL" id="KB306678">
    <property type="protein sequence ID" value="ELT99647.1"/>
    <property type="molecule type" value="Genomic_DNA"/>
</dbReference>
<protein>
    <submittedName>
        <fullName evidence="2 3">Uncharacterized protein</fullName>
    </submittedName>
</protein>
<dbReference type="EMBL" id="AMQN01009959">
    <property type="status" value="NOT_ANNOTATED_CDS"/>
    <property type="molecule type" value="Genomic_DNA"/>
</dbReference>
<name>R7U189_CAPTE</name>
<feature type="compositionally biased region" description="Basic and acidic residues" evidence="1">
    <location>
        <begin position="333"/>
        <end position="350"/>
    </location>
</feature>
<evidence type="ECO:0000256" key="1">
    <source>
        <dbReference type="SAM" id="MobiDB-lite"/>
    </source>
</evidence>
<feature type="region of interest" description="Disordered" evidence="1">
    <location>
        <begin position="333"/>
        <end position="352"/>
    </location>
</feature>
<dbReference type="AlphaFoldDB" id="R7U189"/>
<proteinExistence type="predicted"/>
<accession>R7U189</accession>
<dbReference type="OrthoDB" id="6325578at2759"/>
<dbReference type="HOGENOM" id="CLU_466348_0_0_1"/>
<evidence type="ECO:0000313" key="2">
    <source>
        <dbReference type="EMBL" id="ELT99647.1"/>
    </source>
</evidence>
<reference evidence="4" key="1">
    <citation type="submission" date="2012-12" db="EMBL/GenBank/DDBJ databases">
        <authorList>
            <person name="Hellsten U."/>
            <person name="Grimwood J."/>
            <person name="Chapman J.A."/>
            <person name="Shapiro H."/>
            <person name="Aerts A."/>
            <person name="Otillar R.P."/>
            <person name="Terry A.Y."/>
            <person name="Boore J.L."/>
            <person name="Simakov O."/>
            <person name="Marletaz F."/>
            <person name="Cho S.-J."/>
            <person name="Edsinger-Gonzales E."/>
            <person name="Havlak P."/>
            <person name="Kuo D.-H."/>
            <person name="Larsson T."/>
            <person name="Lv J."/>
            <person name="Arendt D."/>
            <person name="Savage R."/>
            <person name="Osoegawa K."/>
            <person name="de Jong P."/>
            <person name="Lindberg D.R."/>
            <person name="Seaver E.C."/>
            <person name="Weisblat D.A."/>
            <person name="Putnam N.H."/>
            <person name="Grigoriev I.V."/>
            <person name="Rokhsar D.S."/>
        </authorList>
    </citation>
    <scope>NUCLEOTIDE SEQUENCE</scope>
    <source>
        <strain evidence="4">I ESC-2004</strain>
    </source>
</reference>
<dbReference type="EnsemblMetazoa" id="CapteT213358">
    <property type="protein sequence ID" value="CapteP213358"/>
    <property type="gene ID" value="CapteG213358"/>
</dbReference>
<gene>
    <name evidence="2" type="ORF">CAPTEDRAFT_213358</name>
</gene>
<sequence>MVEIRVITHFLQTQVGDPWRHHWTGTGTENFIVLNPQELRFGDDATVRACLFTPRSFELLCTERRLRAVMSFVNQMESVRYVVSNQRKPSQQIFFVVRGADVEIGYMNSISFAQPETVDKVVDPELLEFNECYASKVSKNNGQKPQISVHELRHIIPLLIMQLFGDRADYCKSKGMYQTAPVGWPSGVPFCDPNNSDGSCGKPKKEKLLQMFDFLIVEFNKDIVQSPNADERLLNMVHTILLAHDSAVSCSQEEESKSTTPRRRPSSEPSEQSGSKRLKKVATPSLAFAQASTSGSVSPAAFHPAEPTATHISGEDIQAPELLSQIEEVQEENGRDLRRCRESESKKSTEVQDDDEEVVNLFADIRERNDHKLRNIQAKKLIPWSDWEYLNSVNDELMKTRDICLGSDEEEKVKVLEKEHDFSLMLDVCLTLRHLPEKYRAMKSDTQGFAPPTTEPPTIEGLMLDLLELKLANSSSKIVSEGNLICDPCNHKDPIEDVDQFFHLDNTVGPSQMKIDDEIDPQMTVDISVTDCLCDTPMAVPIPATAERKVAPVLVQASKLKGRMPAGKRVEFAFVFDTGAMATEK</sequence>
<evidence type="ECO:0000313" key="3">
    <source>
        <dbReference type="EnsemblMetazoa" id="CapteP213358"/>
    </source>
</evidence>
<reference evidence="3" key="3">
    <citation type="submission" date="2015-06" db="UniProtKB">
        <authorList>
            <consortium name="EnsemblMetazoa"/>
        </authorList>
    </citation>
    <scope>IDENTIFICATION</scope>
</reference>
<keyword evidence="4" id="KW-1185">Reference proteome</keyword>
<dbReference type="Proteomes" id="UP000014760">
    <property type="component" value="Unassembled WGS sequence"/>
</dbReference>